<keyword evidence="2" id="KW-0663">Pyridoxal phosphate</keyword>
<protein>
    <submittedName>
        <fullName evidence="3">DegT/DnrJ/EryC1/StrS family aminotransferase</fullName>
    </submittedName>
</protein>
<evidence type="ECO:0000313" key="4">
    <source>
        <dbReference type="Proteomes" id="UP000316639"/>
    </source>
</evidence>
<dbReference type="SUPFAM" id="SSF53383">
    <property type="entry name" value="PLP-dependent transferases"/>
    <property type="match status" value="1"/>
</dbReference>
<dbReference type="PANTHER" id="PTHR30244:SF34">
    <property type="entry name" value="DTDP-4-AMINO-4,6-DIDEOXYGALACTOSE TRANSAMINASE"/>
    <property type="match status" value="1"/>
</dbReference>
<dbReference type="Gene3D" id="3.90.1150.10">
    <property type="entry name" value="Aspartate Aminotransferase, domain 1"/>
    <property type="match status" value="1"/>
</dbReference>
<dbReference type="OrthoDB" id="5342089at2"/>
<keyword evidence="3" id="KW-0808">Transferase</keyword>
<proteinExistence type="inferred from homology"/>
<dbReference type="Gene3D" id="3.40.640.10">
    <property type="entry name" value="Type I PLP-dependent aspartate aminotransferase-like (Major domain)"/>
    <property type="match status" value="1"/>
</dbReference>
<gene>
    <name evidence="3" type="ORF">FKR81_03280</name>
</gene>
<dbReference type="PANTHER" id="PTHR30244">
    <property type="entry name" value="TRANSAMINASE"/>
    <property type="match status" value="1"/>
</dbReference>
<dbReference type="GO" id="GO:0000271">
    <property type="term" value="P:polysaccharide biosynthetic process"/>
    <property type="evidence" value="ECO:0007669"/>
    <property type="project" value="TreeGrafter"/>
</dbReference>
<evidence type="ECO:0000313" key="3">
    <source>
        <dbReference type="EMBL" id="TWP53792.1"/>
    </source>
</evidence>
<dbReference type="RefSeq" id="WP_146349388.1">
    <property type="nucleotide sequence ID" value="NZ_VOBR01000002.1"/>
</dbReference>
<evidence type="ECO:0000256" key="1">
    <source>
        <dbReference type="ARBA" id="ARBA00001933"/>
    </source>
</evidence>
<comment type="caution">
    <text evidence="3">The sequence shown here is derived from an EMBL/GenBank/DDBJ whole genome shotgun (WGS) entry which is preliminary data.</text>
</comment>
<dbReference type="GO" id="GO:0008483">
    <property type="term" value="F:transaminase activity"/>
    <property type="evidence" value="ECO:0007669"/>
    <property type="project" value="UniProtKB-KW"/>
</dbReference>
<dbReference type="Pfam" id="PF01041">
    <property type="entry name" value="DegT_DnrJ_EryC1"/>
    <property type="match status" value="1"/>
</dbReference>
<dbReference type="InterPro" id="IPR000653">
    <property type="entry name" value="DegT/StrS_aminotransferase"/>
</dbReference>
<dbReference type="Proteomes" id="UP000316639">
    <property type="component" value="Unassembled WGS sequence"/>
</dbReference>
<dbReference type="EMBL" id="VOBR01000002">
    <property type="protein sequence ID" value="TWP53792.1"/>
    <property type="molecule type" value="Genomic_DNA"/>
</dbReference>
<keyword evidence="4" id="KW-1185">Reference proteome</keyword>
<reference evidence="3 4" key="1">
    <citation type="submission" date="2019-07" db="EMBL/GenBank/DDBJ databases">
        <title>Lentzea xizangensis sp. nov., isolated from Qinghai-Tibetan Plateau Soils.</title>
        <authorList>
            <person name="Huang J."/>
        </authorList>
    </citation>
    <scope>NUCLEOTIDE SEQUENCE [LARGE SCALE GENOMIC DNA]</scope>
    <source>
        <strain evidence="3 4">FXJ1.1311</strain>
    </source>
</reference>
<accession>A0A563F1W4</accession>
<comment type="similarity">
    <text evidence="2">Belongs to the DegT/DnrJ/EryC1 family.</text>
</comment>
<comment type="cofactor">
    <cofactor evidence="1">
        <name>pyridoxal 5'-phosphate</name>
        <dbReference type="ChEBI" id="CHEBI:597326"/>
    </cofactor>
</comment>
<dbReference type="AlphaFoldDB" id="A0A563F1W4"/>
<sequence length="442" mass="48040">MSALAVLGGRQAVPDGVDESRWPMVEPSDVEAVTDTLLSGQLSWLNDTRVPALERRWADYVGADHCIAVNSGTAALHAAVAAAGVGPGDEVLVPSLSFLASASCVLHHQGIPVFVDIDPRTFTIDPAKLGEKLTDRTKAIIAVHLHGLPADMDPIVRFAREHDLVVIEDAAQAHAATYRGRRTGSLGDLAAFSVMAGKNLATAGEGGLLTTSSAHLRNRADAVKMFGERIGADGSRDYNAHTMGWNYRLSSIVAAFTCTQIDRLDGYTAEVQEGARALTKALADVPGVAPPHVPDDRTHVYHHFRVLLDGAVAGLPNGVFRQAVHDALLAEGVPVTEYQNRPLPGQTLFQQKTGYGQGCPWTCGKTTRDHTYRVEDYPETLEVIRSSLVVGKRLCMASLRDPDSVERYRDAFTKVLSNIDELREYASTIDYVEPWQRESRLW</sequence>
<dbReference type="InterPro" id="IPR015422">
    <property type="entry name" value="PyrdxlP-dep_Trfase_small"/>
</dbReference>
<dbReference type="InterPro" id="IPR015424">
    <property type="entry name" value="PyrdxlP-dep_Trfase"/>
</dbReference>
<evidence type="ECO:0000256" key="2">
    <source>
        <dbReference type="RuleBase" id="RU004508"/>
    </source>
</evidence>
<dbReference type="GO" id="GO:0030170">
    <property type="term" value="F:pyridoxal phosphate binding"/>
    <property type="evidence" value="ECO:0007669"/>
    <property type="project" value="TreeGrafter"/>
</dbReference>
<dbReference type="InterPro" id="IPR015421">
    <property type="entry name" value="PyrdxlP-dep_Trfase_major"/>
</dbReference>
<name>A0A563F1W4_9PSEU</name>
<dbReference type="CDD" id="cd00616">
    <property type="entry name" value="AHBA_syn"/>
    <property type="match status" value="1"/>
</dbReference>
<keyword evidence="3" id="KW-0032">Aminotransferase</keyword>
<organism evidence="3 4">
    <name type="scientific">Lentzea tibetensis</name>
    <dbReference type="NCBI Taxonomy" id="2591470"/>
    <lineage>
        <taxon>Bacteria</taxon>
        <taxon>Bacillati</taxon>
        <taxon>Actinomycetota</taxon>
        <taxon>Actinomycetes</taxon>
        <taxon>Pseudonocardiales</taxon>
        <taxon>Pseudonocardiaceae</taxon>
        <taxon>Lentzea</taxon>
    </lineage>
</organism>